<evidence type="ECO:0000313" key="1">
    <source>
        <dbReference type="EMBL" id="RHB36465.1"/>
    </source>
</evidence>
<sequence length="31" mass="3593">MMYIYLKSTMVLVFKLGDGYKYGKVNLSAMK</sequence>
<protein>
    <submittedName>
        <fullName evidence="1">Amino acid ABC transporter permease</fullName>
    </submittedName>
</protein>
<comment type="caution">
    <text evidence="1">The sequence shown here is derived from an EMBL/GenBank/DDBJ whole genome shotgun (WGS) entry which is preliminary data.</text>
</comment>
<evidence type="ECO:0000313" key="2">
    <source>
        <dbReference type="Proteomes" id="UP000284379"/>
    </source>
</evidence>
<dbReference type="EMBL" id="QSGO01000004">
    <property type="protein sequence ID" value="RHB36465.1"/>
    <property type="molecule type" value="Genomic_DNA"/>
</dbReference>
<proteinExistence type="predicted"/>
<dbReference type="AlphaFoldDB" id="A0A413VS75"/>
<reference evidence="1 2" key="1">
    <citation type="submission" date="2018-08" db="EMBL/GenBank/DDBJ databases">
        <title>A genome reference for cultivated species of the human gut microbiota.</title>
        <authorList>
            <person name="Zou Y."/>
            <person name="Xue W."/>
            <person name="Luo G."/>
        </authorList>
    </citation>
    <scope>NUCLEOTIDE SEQUENCE [LARGE SCALE GENOMIC DNA]</scope>
    <source>
        <strain evidence="1 2">AM40-30BH</strain>
    </source>
</reference>
<name>A0A413VS75_9BACE</name>
<accession>A0A413VS75</accession>
<organism evidence="1 2">
    <name type="scientific">Bacteroides nordii</name>
    <dbReference type="NCBI Taxonomy" id="291645"/>
    <lineage>
        <taxon>Bacteria</taxon>
        <taxon>Pseudomonadati</taxon>
        <taxon>Bacteroidota</taxon>
        <taxon>Bacteroidia</taxon>
        <taxon>Bacteroidales</taxon>
        <taxon>Bacteroidaceae</taxon>
        <taxon>Bacteroides</taxon>
    </lineage>
</organism>
<gene>
    <name evidence="1" type="ORF">DW888_07495</name>
</gene>
<dbReference type="Proteomes" id="UP000284379">
    <property type="component" value="Unassembled WGS sequence"/>
</dbReference>